<evidence type="ECO:0000313" key="2">
    <source>
        <dbReference type="EMBL" id="MBI4132976.1"/>
    </source>
</evidence>
<dbReference type="PANTHER" id="PTHR47515">
    <property type="entry name" value="LOW CALCIUM RESPONSE LOCUS PROTEIN T"/>
    <property type="match status" value="1"/>
</dbReference>
<dbReference type="GO" id="GO:0015074">
    <property type="term" value="P:DNA integration"/>
    <property type="evidence" value="ECO:0007669"/>
    <property type="project" value="InterPro"/>
</dbReference>
<feature type="domain" description="Integrase catalytic" evidence="1">
    <location>
        <begin position="186"/>
        <end position="347"/>
    </location>
</feature>
<protein>
    <submittedName>
        <fullName evidence="2">IS481 family transposase</fullName>
    </submittedName>
</protein>
<dbReference type="InterPro" id="IPR012337">
    <property type="entry name" value="RNaseH-like_sf"/>
</dbReference>
<organism evidence="2 3">
    <name type="scientific">Candidatus Sungiibacteriota bacterium</name>
    <dbReference type="NCBI Taxonomy" id="2750080"/>
    <lineage>
        <taxon>Bacteria</taxon>
        <taxon>Candidatus Sungiibacteriota</taxon>
    </lineage>
</organism>
<dbReference type="Pfam" id="PF13683">
    <property type="entry name" value="rve_3"/>
    <property type="match status" value="1"/>
</dbReference>
<evidence type="ECO:0000259" key="1">
    <source>
        <dbReference type="PROSITE" id="PS50994"/>
    </source>
</evidence>
<dbReference type="GO" id="GO:0003676">
    <property type="term" value="F:nucleic acid binding"/>
    <property type="evidence" value="ECO:0007669"/>
    <property type="project" value="InterPro"/>
</dbReference>
<dbReference type="EMBL" id="JACQMI010000022">
    <property type="protein sequence ID" value="MBI4132976.1"/>
    <property type="molecule type" value="Genomic_DNA"/>
</dbReference>
<dbReference type="InterPro" id="IPR036397">
    <property type="entry name" value="RNaseH_sf"/>
</dbReference>
<comment type="caution">
    <text evidence="2">The sequence shown here is derived from an EMBL/GenBank/DDBJ whole genome shotgun (WGS) entry which is preliminary data.</text>
</comment>
<dbReference type="PANTHER" id="PTHR47515:SF1">
    <property type="entry name" value="BLR2054 PROTEIN"/>
    <property type="match status" value="1"/>
</dbReference>
<dbReference type="SUPFAM" id="SSF53098">
    <property type="entry name" value="Ribonuclease H-like"/>
    <property type="match status" value="1"/>
</dbReference>
<gene>
    <name evidence="2" type="ORF">HY473_02735</name>
</gene>
<accession>A0A932YWY5</accession>
<dbReference type="Gene3D" id="3.30.420.10">
    <property type="entry name" value="Ribonuclease H-like superfamily/Ribonuclease H"/>
    <property type="match status" value="1"/>
</dbReference>
<proteinExistence type="predicted"/>
<dbReference type="InterPro" id="IPR001584">
    <property type="entry name" value="Integrase_cat-core"/>
</dbReference>
<evidence type="ECO:0000313" key="3">
    <source>
        <dbReference type="Proteomes" id="UP000756703"/>
    </source>
</evidence>
<name>A0A932YWY5_9BACT</name>
<reference evidence="2" key="1">
    <citation type="submission" date="2020-07" db="EMBL/GenBank/DDBJ databases">
        <title>Huge and variable diversity of episymbiotic CPR bacteria and DPANN archaea in groundwater ecosystems.</title>
        <authorList>
            <person name="He C.Y."/>
            <person name="Keren R."/>
            <person name="Whittaker M."/>
            <person name="Farag I.F."/>
            <person name="Doudna J."/>
            <person name="Cate J.H.D."/>
            <person name="Banfield J.F."/>
        </authorList>
    </citation>
    <scope>NUCLEOTIDE SEQUENCE</scope>
    <source>
        <strain evidence="2">NC_groundwater_1225_Ag_S-0.1um_56_177</strain>
    </source>
</reference>
<dbReference type="Pfam" id="PF13518">
    <property type="entry name" value="HTH_28"/>
    <property type="match status" value="1"/>
</dbReference>
<dbReference type="AlphaFoldDB" id="A0A932YWY5"/>
<dbReference type="PROSITE" id="PS50994">
    <property type="entry name" value="INTEGRASE"/>
    <property type="match status" value="1"/>
</dbReference>
<sequence>MASTVTDEQQRWLYASFRPRFFTRRHTLKHRHVRWRKTAELLRLSRAARGRLEWMIFWERNRQDVSFTCRHFGIARKTFYAWKPRFERDFLRGLEDRSRAPKRRRTREYTPRQYERITCLRRQHLRYGKMKLLALYRRKYPGDRSISSWKVQCIIQASGLYPNLTKQAKINRKRSVARSRKKITELARTPRSGFLLCLDTVVRYWQGQKRYILTAIDRHTKVAFARIYPRHNSAVSRDFLYRLHLLLDGKIENIQTDNGSEFHGYFEAACADLGLAHYWSRVKTPRDNAVSERFNRTLKDEFLSQGNAITDVVEFNRRLTNWLVEYNFRRPHQALGYLPPINFSFKYHKVLPMYPSHTLA</sequence>
<dbReference type="Proteomes" id="UP000756703">
    <property type="component" value="Unassembled WGS sequence"/>
</dbReference>
<dbReference type="InterPro" id="IPR055247">
    <property type="entry name" value="InsJ-like_HTH"/>
</dbReference>